<dbReference type="SUPFAM" id="SSF53098">
    <property type="entry name" value="Ribonuclease H-like"/>
    <property type="match status" value="1"/>
</dbReference>
<dbReference type="EMBL" id="JACRYT010000024">
    <property type="protein sequence ID" value="MBC6681019.1"/>
    <property type="molecule type" value="Genomic_DNA"/>
</dbReference>
<accession>A0A923NQ39</accession>
<dbReference type="RefSeq" id="WP_187304117.1">
    <property type="nucleotide sequence ID" value="NZ_CBCTQH010000083.1"/>
</dbReference>
<proteinExistence type="predicted"/>
<sequence length="588" mass="68683">MRLGWTTGKYSITYRAVKTVRVNGKNKTQIVRSFGSEKHICETYGVTDAKAWAKEQVRLMNEAEKEDSAKFHMEFCAGTDLVMNQQRRFNGGYLFLQDIYYELGLHKICRAISRRHLFEYDLNQILSRLIYTGILYPSSKRSSFHESKRFLEQPSFELHDIYRALSVIAEESDYIQSRLFQNTTALQKRNTQVIYYDCTNFYFEVDAARDDKQFGKSKENRPLPIVGMGLFMDMDGIPISFSIFPGNRNEQRTMIPLEKKMLSEFDLSKFVVCTDAGLSSATNRVFNSYDGEDGLRGYITTQPIKTLKAFLQKWCLADDGWFLDGDPSGKTYRLSELDGETDKDKIFYKTRWIREEGLVHTDKGDKKEIIEQKLIVSYSIKYSTFQRHVREGQLERAKKLVEDGYTSSGRKKQNDPKRFIKTDHATKDGEVAELSSSYIDESVIREEEKYDGFYAVCTNLDESVSNIVKANRRRWEIEECFRIMKTDFEARPVYLNRQERILAHFITCFLSLIVYRYLEKKLDQKYTIDQILPTLQEMDFMKYEGKGYQPVYTRTELTDALHDAFGFCTSKQIVPIAKMRNICSQTKK</sequence>
<feature type="transmembrane region" description="Helical" evidence="1">
    <location>
        <begin position="501"/>
        <end position="518"/>
    </location>
</feature>
<keyword evidence="1" id="KW-0472">Membrane</keyword>
<evidence type="ECO:0000313" key="2">
    <source>
        <dbReference type="EMBL" id="MBC6681019.1"/>
    </source>
</evidence>
<dbReference type="PANTHER" id="PTHR34614:SF2">
    <property type="entry name" value="TRANSPOSASE IS4-LIKE DOMAIN-CONTAINING PROTEIN"/>
    <property type="match status" value="1"/>
</dbReference>
<dbReference type="InterPro" id="IPR012337">
    <property type="entry name" value="RNaseH-like_sf"/>
</dbReference>
<keyword evidence="1" id="KW-1133">Transmembrane helix</keyword>
<dbReference type="InterPro" id="IPR047654">
    <property type="entry name" value="IS1634_transpos"/>
</dbReference>
<dbReference type="Proteomes" id="UP000602647">
    <property type="component" value="Unassembled WGS sequence"/>
</dbReference>
<organism evidence="2 3">
    <name type="scientific">Zhenpiania hominis</name>
    <dbReference type="NCBI Taxonomy" id="2763644"/>
    <lineage>
        <taxon>Bacteria</taxon>
        <taxon>Bacillati</taxon>
        <taxon>Bacillota</taxon>
        <taxon>Clostridia</taxon>
        <taxon>Peptostreptococcales</taxon>
        <taxon>Anaerovoracaceae</taxon>
        <taxon>Zhenpiania</taxon>
    </lineage>
</organism>
<reference evidence="2" key="1">
    <citation type="submission" date="2020-08" db="EMBL/GenBank/DDBJ databases">
        <title>Genome public.</title>
        <authorList>
            <person name="Liu C."/>
            <person name="Sun Q."/>
        </authorList>
    </citation>
    <scope>NUCLEOTIDE SEQUENCE</scope>
    <source>
        <strain evidence="2">BX12</strain>
    </source>
</reference>
<keyword evidence="3" id="KW-1185">Reference proteome</keyword>
<dbReference type="AlphaFoldDB" id="A0A923NQ39"/>
<evidence type="ECO:0000256" key="1">
    <source>
        <dbReference type="SAM" id="Phobius"/>
    </source>
</evidence>
<comment type="caution">
    <text evidence="2">The sequence shown here is derived from an EMBL/GenBank/DDBJ whole genome shotgun (WGS) entry which is preliminary data.</text>
</comment>
<keyword evidence="1" id="KW-0812">Transmembrane</keyword>
<evidence type="ECO:0000313" key="3">
    <source>
        <dbReference type="Proteomes" id="UP000602647"/>
    </source>
</evidence>
<name>A0A923NQ39_9FIRM</name>
<gene>
    <name evidence="2" type="ORF">H9L42_14440</name>
</gene>
<dbReference type="NCBIfam" id="NF033559">
    <property type="entry name" value="transpos_IS1634"/>
    <property type="match status" value="1"/>
</dbReference>
<dbReference type="PANTHER" id="PTHR34614">
    <property type="match status" value="1"/>
</dbReference>
<protein>
    <submittedName>
        <fullName evidence="2">IS1634 family transposase</fullName>
    </submittedName>
</protein>